<dbReference type="GO" id="GO:0043709">
    <property type="term" value="P:cell adhesion involved in single-species biofilm formation"/>
    <property type="evidence" value="ECO:0007669"/>
    <property type="project" value="TreeGrafter"/>
</dbReference>
<dbReference type="GO" id="GO:0052621">
    <property type="term" value="F:diguanylate cyclase activity"/>
    <property type="evidence" value="ECO:0007669"/>
    <property type="project" value="TreeGrafter"/>
</dbReference>
<dbReference type="AlphaFoldDB" id="A0A1M5TZY8"/>
<dbReference type="SMART" id="SM00267">
    <property type="entry name" value="GGDEF"/>
    <property type="match status" value="1"/>
</dbReference>
<dbReference type="FunFam" id="3.30.70.270:FF:000001">
    <property type="entry name" value="Diguanylate cyclase domain protein"/>
    <property type="match status" value="1"/>
</dbReference>
<dbReference type="SUPFAM" id="SSF55073">
    <property type="entry name" value="Nucleotide cyclase"/>
    <property type="match status" value="1"/>
</dbReference>
<reference evidence="2 3" key="1">
    <citation type="submission" date="2016-11" db="EMBL/GenBank/DDBJ databases">
        <authorList>
            <person name="Jaros S."/>
            <person name="Januszkiewicz K."/>
            <person name="Wedrychowicz H."/>
        </authorList>
    </citation>
    <scope>NUCLEOTIDE SEQUENCE [LARGE SCALE GENOMIC DNA]</scope>
    <source>
        <strain evidence="2 3">DSM 3089</strain>
    </source>
</reference>
<sequence>MGLMESVKERLSIFNGLYDIIRIVNPISNKVLIDKDNKVIETNNLCYGFWERNEVCENCITKRAYLENNTFFKLEKKKEKIYLITASPIVYNGETYIIEMLKDISQYMGVVAVNDFGNFSTRIDINNINNKLFKDTLTGLYNREYFNSRLQQDINFIKDEYLKVSMTLIDIDFFKNINDTYGHIIGDKLLRDISEVLRANVKPEKEWVTRLGGEEFIIISEGIYRNEALKNAERIRQSIESTVFKYGDVLLNVTISAGVYELKSDDSIESALVKVDEKMYEAKNSGRNLVCI</sequence>
<dbReference type="InterPro" id="IPR029787">
    <property type="entry name" value="Nucleotide_cyclase"/>
</dbReference>
<evidence type="ECO:0000313" key="2">
    <source>
        <dbReference type="EMBL" id="SHH56395.1"/>
    </source>
</evidence>
<gene>
    <name evidence="2" type="ORF">SAMN02745196_00791</name>
</gene>
<accession>A0A1M5TZY8</accession>
<dbReference type="PANTHER" id="PTHR45138">
    <property type="entry name" value="REGULATORY COMPONENTS OF SENSORY TRANSDUCTION SYSTEM"/>
    <property type="match status" value="1"/>
</dbReference>
<proteinExistence type="predicted"/>
<dbReference type="PANTHER" id="PTHR45138:SF9">
    <property type="entry name" value="DIGUANYLATE CYCLASE DGCM-RELATED"/>
    <property type="match status" value="1"/>
</dbReference>
<dbReference type="Proteomes" id="UP000184526">
    <property type="component" value="Unassembled WGS sequence"/>
</dbReference>
<dbReference type="NCBIfam" id="TIGR00254">
    <property type="entry name" value="GGDEF"/>
    <property type="match status" value="1"/>
</dbReference>
<dbReference type="EMBL" id="FQXP01000003">
    <property type="protein sequence ID" value="SHH56395.1"/>
    <property type="molecule type" value="Genomic_DNA"/>
</dbReference>
<dbReference type="Pfam" id="PF00990">
    <property type="entry name" value="GGDEF"/>
    <property type="match status" value="1"/>
</dbReference>
<dbReference type="STRING" id="1121306.SAMN02745196_00791"/>
<dbReference type="OrthoDB" id="9805474at2"/>
<keyword evidence="3" id="KW-1185">Reference proteome</keyword>
<dbReference type="GO" id="GO:1902201">
    <property type="term" value="P:negative regulation of bacterial-type flagellum-dependent cell motility"/>
    <property type="evidence" value="ECO:0007669"/>
    <property type="project" value="TreeGrafter"/>
</dbReference>
<dbReference type="InterPro" id="IPR000160">
    <property type="entry name" value="GGDEF_dom"/>
</dbReference>
<name>A0A1M5TZY8_9CLOT</name>
<dbReference type="GO" id="GO:0005886">
    <property type="term" value="C:plasma membrane"/>
    <property type="evidence" value="ECO:0007669"/>
    <property type="project" value="TreeGrafter"/>
</dbReference>
<protein>
    <submittedName>
        <fullName evidence="2">Diguanylate cyclase (GGDEF) domain-containing protein</fullName>
    </submittedName>
</protein>
<evidence type="ECO:0000313" key="3">
    <source>
        <dbReference type="Proteomes" id="UP000184526"/>
    </source>
</evidence>
<dbReference type="InterPro" id="IPR043128">
    <property type="entry name" value="Rev_trsase/Diguanyl_cyclase"/>
</dbReference>
<dbReference type="CDD" id="cd01949">
    <property type="entry name" value="GGDEF"/>
    <property type="match status" value="1"/>
</dbReference>
<feature type="domain" description="GGDEF" evidence="1">
    <location>
        <begin position="162"/>
        <end position="292"/>
    </location>
</feature>
<dbReference type="Gene3D" id="3.30.70.270">
    <property type="match status" value="1"/>
</dbReference>
<dbReference type="PROSITE" id="PS50887">
    <property type="entry name" value="GGDEF"/>
    <property type="match status" value="1"/>
</dbReference>
<organism evidence="2 3">
    <name type="scientific">Clostridium collagenovorans DSM 3089</name>
    <dbReference type="NCBI Taxonomy" id="1121306"/>
    <lineage>
        <taxon>Bacteria</taxon>
        <taxon>Bacillati</taxon>
        <taxon>Bacillota</taxon>
        <taxon>Clostridia</taxon>
        <taxon>Eubacteriales</taxon>
        <taxon>Clostridiaceae</taxon>
        <taxon>Clostridium</taxon>
    </lineage>
</organism>
<dbReference type="InterPro" id="IPR050469">
    <property type="entry name" value="Diguanylate_Cyclase"/>
</dbReference>
<evidence type="ECO:0000259" key="1">
    <source>
        <dbReference type="PROSITE" id="PS50887"/>
    </source>
</evidence>